<keyword evidence="6 9" id="KW-0418">Kinase</keyword>
<evidence type="ECO:0000256" key="4">
    <source>
        <dbReference type="ARBA" id="ARBA00022679"/>
    </source>
</evidence>
<dbReference type="GO" id="GO:0005524">
    <property type="term" value="F:ATP binding"/>
    <property type="evidence" value="ECO:0007669"/>
    <property type="project" value="UniProtKB-KW"/>
</dbReference>
<comment type="similarity">
    <text evidence="2 9">Belongs to the gluconokinase GntK/GntV family.</text>
</comment>
<dbReference type="InterPro" id="IPR027417">
    <property type="entry name" value="P-loop_NTPase"/>
</dbReference>
<keyword evidence="12" id="KW-1185">Reference proteome</keyword>
<dbReference type="OrthoDB" id="275177at2759"/>
<dbReference type="UniPathway" id="UPA00792"/>
<dbReference type="GO" id="GO:0005975">
    <property type="term" value="P:carbohydrate metabolic process"/>
    <property type="evidence" value="ECO:0007669"/>
    <property type="project" value="InterPro"/>
</dbReference>
<evidence type="ECO:0000256" key="7">
    <source>
        <dbReference type="ARBA" id="ARBA00022840"/>
    </source>
</evidence>
<evidence type="ECO:0000256" key="10">
    <source>
        <dbReference type="SAM" id="MobiDB-lite"/>
    </source>
</evidence>
<keyword evidence="4 9" id="KW-0808">Transferase</keyword>
<dbReference type="SUPFAM" id="SSF52540">
    <property type="entry name" value="P-loop containing nucleoside triphosphate hydrolases"/>
    <property type="match status" value="1"/>
</dbReference>
<feature type="region of interest" description="Disordered" evidence="10">
    <location>
        <begin position="1"/>
        <end position="38"/>
    </location>
</feature>
<evidence type="ECO:0000256" key="6">
    <source>
        <dbReference type="ARBA" id="ARBA00022777"/>
    </source>
</evidence>
<evidence type="ECO:0000313" key="11">
    <source>
        <dbReference type="EMBL" id="CAF9905665.1"/>
    </source>
</evidence>
<evidence type="ECO:0000256" key="2">
    <source>
        <dbReference type="ARBA" id="ARBA00008420"/>
    </source>
</evidence>
<dbReference type="EC" id="2.7.1.12" evidence="3 9"/>
<comment type="catalytic activity">
    <reaction evidence="8 9">
        <text>D-gluconate + ATP = 6-phospho-D-gluconate + ADP + H(+)</text>
        <dbReference type="Rhea" id="RHEA:19433"/>
        <dbReference type="ChEBI" id="CHEBI:15378"/>
        <dbReference type="ChEBI" id="CHEBI:18391"/>
        <dbReference type="ChEBI" id="CHEBI:30616"/>
        <dbReference type="ChEBI" id="CHEBI:58759"/>
        <dbReference type="ChEBI" id="CHEBI:456216"/>
        <dbReference type="EC" id="2.7.1.12"/>
    </reaction>
</comment>
<comment type="caution">
    <text evidence="11">The sequence shown here is derived from an EMBL/GenBank/DDBJ whole genome shotgun (WGS) entry which is preliminary data.</text>
</comment>
<dbReference type="GO" id="GO:0046316">
    <property type="term" value="F:gluconokinase activity"/>
    <property type="evidence" value="ECO:0007669"/>
    <property type="project" value="UniProtKB-EC"/>
</dbReference>
<dbReference type="PANTHER" id="PTHR43442:SF3">
    <property type="entry name" value="GLUCONOKINASE-RELATED"/>
    <property type="match status" value="1"/>
</dbReference>
<dbReference type="FunFam" id="3.40.50.300:FF:001607">
    <property type="entry name" value="Gluconokinase"/>
    <property type="match status" value="1"/>
</dbReference>
<evidence type="ECO:0000256" key="9">
    <source>
        <dbReference type="RuleBase" id="RU363066"/>
    </source>
</evidence>
<proteinExistence type="inferred from homology"/>
<dbReference type="Gene3D" id="3.40.50.300">
    <property type="entry name" value="P-loop containing nucleotide triphosphate hydrolases"/>
    <property type="match status" value="1"/>
</dbReference>
<keyword evidence="7 9" id="KW-0067">ATP-binding</keyword>
<evidence type="ECO:0000256" key="8">
    <source>
        <dbReference type="ARBA" id="ARBA00048090"/>
    </source>
</evidence>
<protein>
    <recommendedName>
        <fullName evidence="3 9">Gluconokinase</fullName>
        <ecNumber evidence="3 9">2.7.1.12</ecNumber>
    </recommendedName>
</protein>
<reference evidence="11" key="1">
    <citation type="submission" date="2021-03" db="EMBL/GenBank/DDBJ databases">
        <authorList>
            <person name="Tagirdzhanova G."/>
        </authorList>
    </citation>
    <scope>NUCLEOTIDE SEQUENCE</scope>
</reference>
<accession>A0A8H3I3A5</accession>
<evidence type="ECO:0000256" key="1">
    <source>
        <dbReference type="ARBA" id="ARBA00004875"/>
    </source>
</evidence>
<dbReference type="CDD" id="cd02021">
    <property type="entry name" value="GntK"/>
    <property type="match status" value="1"/>
</dbReference>
<dbReference type="Proteomes" id="UP000664169">
    <property type="component" value="Unassembled WGS sequence"/>
</dbReference>
<evidence type="ECO:0000313" key="12">
    <source>
        <dbReference type="Proteomes" id="UP000664169"/>
    </source>
</evidence>
<sequence length="231" mass="25735">MTPPKIPQPTGAMNPLFIRRPLHPRSKSTRSSPVRNDKIPQKHMWIVTGPAGCGKSTVAAFLSQQLQLPYIEGDDYHPALNKEKMTKGIPLTDADRWDWLITLRDAAASALQASSTRTGVVVTCSALKRKYRDVIRVAAYNNHGISVHFLYLHASEQTLMARVAARQGHFMGAAMVHSQFESLEVPGETEMKDVIAVDVNGPLSEVKAFALEMVREELGVEEEVRRKSQEY</sequence>
<comment type="pathway">
    <text evidence="1 9">Carbohydrate acid metabolism; D-gluconate degradation.</text>
</comment>
<name>A0A8H3I3A5_9LECA</name>
<dbReference type="AlphaFoldDB" id="A0A8H3I3A5"/>
<dbReference type="InterPro" id="IPR006001">
    <property type="entry name" value="Therm_gnt_kin"/>
</dbReference>
<keyword evidence="5 9" id="KW-0547">Nucleotide-binding</keyword>
<dbReference type="EMBL" id="CAJPDQ010000002">
    <property type="protein sequence ID" value="CAF9905665.1"/>
    <property type="molecule type" value="Genomic_DNA"/>
</dbReference>
<dbReference type="Pfam" id="PF13671">
    <property type="entry name" value="AAA_33"/>
    <property type="match status" value="1"/>
</dbReference>
<gene>
    <name evidence="11" type="ORF">GOMPHAMPRED_003312</name>
</gene>
<dbReference type="GO" id="GO:0005737">
    <property type="term" value="C:cytoplasm"/>
    <property type="evidence" value="ECO:0007669"/>
    <property type="project" value="TreeGrafter"/>
</dbReference>
<dbReference type="PANTHER" id="PTHR43442">
    <property type="entry name" value="GLUCONOKINASE-RELATED"/>
    <property type="match status" value="1"/>
</dbReference>
<evidence type="ECO:0000256" key="5">
    <source>
        <dbReference type="ARBA" id="ARBA00022741"/>
    </source>
</evidence>
<evidence type="ECO:0000256" key="3">
    <source>
        <dbReference type="ARBA" id="ARBA00012054"/>
    </source>
</evidence>
<organism evidence="11 12">
    <name type="scientific">Gomphillus americanus</name>
    <dbReference type="NCBI Taxonomy" id="1940652"/>
    <lineage>
        <taxon>Eukaryota</taxon>
        <taxon>Fungi</taxon>
        <taxon>Dikarya</taxon>
        <taxon>Ascomycota</taxon>
        <taxon>Pezizomycotina</taxon>
        <taxon>Lecanoromycetes</taxon>
        <taxon>OSLEUM clade</taxon>
        <taxon>Ostropomycetidae</taxon>
        <taxon>Ostropales</taxon>
        <taxon>Graphidaceae</taxon>
        <taxon>Gomphilloideae</taxon>
        <taxon>Gomphillus</taxon>
    </lineage>
</organism>
<dbReference type="NCBIfam" id="TIGR01313">
    <property type="entry name" value="therm_gnt_kin"/>
    <property type="match status" value="1"/>
</dbReference>